<accession>A0A418BB05</accession>
<organism evidence="1 2">
    <name type="scientific">Aphanomyces invadans</name>
    <dbReference type="NCBI Taxonomy" id="157072"/>
    <lineage>
        <taxon>Eukaryota</taxon>
        <taxon>Sar</taxon>
        <taxon>Stramenopiles</taxon>
        <taxon>Oomycota</taxon>
        <taxon>Saprolegniomycetes</taxon>
        <taxon>Saprolegniales</taxon>
        <taxon>Verrucalvaceae</taxon>
        <taxon>Aphanomyces</taxon>
    </lineage>
</organism>
<comment type="caution">
    <text evidence="1">The sequence shown here is derived from an EMBL/GenBank/DDBJ whole genome shotgun (WGS) entry which is preliminary data.</text>
</comment>
<evidence type="ECO:0000313" key="2">
    <source>
        <dbReference type="Proteomes" id="UP000285060"/>
    </source>
</evidence>
<dbReference type="EMBL" id="QUSY01000002">
    <property type="protein sequence ID" value="RHY35437.1"/>
    <property type="molecule type" value="Genomic_DNA"/>
</dbReference>
<keyword evidence="2" id="KW-1185">Reference proteome</keyword>
<protein>
    <submittedName>
        <fullName evidence="1">Uncharacterized protein</fullName>
    </submittedName>
</protein>
<sequence>MQPNEAAALIPLDVLYSACFGYVNVKERWQSLALVSRAWRVAALASVKALRHLDLVHLATSLMWKAAHSILDLVSWGRPARTCGNTPFPIHGSIAINSGRGQVRMLLMPLADDGHKTLWTAFTRVQLTSIRLYGPRVTKATLSGLLCGVDPLQFHCIVLESKQADAPEFLLLTQCRRLRTLHLNCIKLTDNGILL</sequence>
<dbReference type="AlphaFoldDB" id="A0A418BB05"/>
<proteinExistence type="predicted"/>
<name>A0A418BB05_9STRA</name>
<reference evidence="1 2" key="1">
    <citation type="submission" date="2018-08" db="EMBL/GenBank/DDBJ databases">
        <title>Aphanomyces genome sequencing and annotation.</title>
        <authorList>
            <person name="Minardi D."/>
            <person name="Oidtmann B."/>
            <person name="Van Der Giezen M."/>
            <person name="Studholme D.J."/>
        </authorList>
    </citation>
    <scope>NUCLEOTIDE SEQUENCE [LARGE SCALE GENOMIC DNA]</scope>
    <source>
        <strain evidence="1 2">NJM0002</strain>
    </source>
</reference>
<evidence type="ECO:0000313" key="1">
    <source>
        <dbReference type="EMBL" id="RHY35437.1"/>
    </source>
</evidence>
<dbReference type="Proteomes" id="UP000285060">
    <property type="component" value="Unassembled WGS sequence"/>
</dbReference>
<dbReference type="VEuPathDB" id="FungiDB:H310_00526"/>
<gene>
    <name evidence="1" type="ORF">DYB32_000076</name>
</gene>